<sequence>MKSKMKELEVEQMERTNSSPLCHCGVPAALRTYWTKDNPGRRFFGCPNFQKKARNCRFFKWFDTEIPDRSKVVIVGLFKSKRAMEKARKNEQIIWVICLVFCAYLAFFRV</sequence>
<dbReference type="PANTHER" id="PTHR33248">
    <property type="entry name" value="ZINC ION-BINDING PROTEIN"/>
    <property type="match status" value="1"/>
</dbReference>
<reference evidence="1 2" key="1">
    <citation type="journal article" date="2024" name="G3 (Bethesda)">
        <title>Genome assembly of Hibiscus sabdariffa L. provides insights into metabolisms of medicinal natural products.</title>
        <authorList>
            <person name="Kim T."/>
        </authorList>
    </citation>
    <scope>NUCLEOTIDE SEQUENCE [LARGE SCALE GENOMIC DNA]</scope>
    <source>
        <strain evidence="1">TK-2024</strain>
        <tissue evidence="1">Old leaves</tissue>
    </source>
</reference>
<protein>
    <submittedName>
        <fullName evidence="1">Uncharacterized protein</fullName>
    </submittedName>
</protein>
<dbReference type="Proteomes" id="UP001472677">
    <property type="component" value="Unassembled WGS sequence"/>
</dbReference>
<comment type="caution">
    <text evidence="1">The sequence shown here is derived from an EMBL/GenBank/DDBJ whole genome shotgun (WGS) entry which is preliminary data.</text>
</comment>
<gene>
    <name evidence="1" type="ORF">V6N12_014049</name>
</gene>
<name>A0ABR2CXQ2_9ROSI</name>
<dbReference type="EMBL" id="JBBPBM010000040">
    <property type="protein sequence ID" value="KAK8525354.1"/>
    <property type="molecule type" value="Genomic_DNA"/>
</dbReference>
<evidence type="ECO:0000313" key="1">
    <source>
        <dbReference type="EMBL" id="KAK8525354.1"/>
    </source>
</evidence>
<organism evidence="1 2">
    <name type="scientific">Hibiscus sabdariffa</name>
    <name type="common">roselle</name>
    <dbReference type="NCBI Taxonomy" id="183260"/>
    <lineage>
        <taxon>Eukaryota</taxon>
        <taxon>Viridiplantae</taxon>
        <taxon>Streptophyta</taxon>
        <taxon>Embryophyta</taxon>
        <taxon>Tracheophyta</taxon>
        <taxon>Spermatophyta</taxon>
        <taxon>Magnoliopsida</taxon>
        <taxon>eudicotyledons</taxon>
        <taxon>Gunneridae</taxon>
        <taxon>Pentapetalae</taxon>
        <taxon>rosids</taxon>
        <taxon>malvids</taxon>
        <taxon>Malvales</taxon>
        <taxon>Malvaceae</taxon>
        <taxon>Malvoideae</taxon>
        <taxon>Hibiscus</taxon>
    </lineage>
</organism>
<accession>A0ABR2CXQ2</accession>
<keyword evidence="2" id="KW-1185">Reference proteome</keyword>
<dbReference type="PROSITE" id="PS51999">
    <property type="entry name" value="ZF_GRF"/>
    <property type="match status" value="1"/>
</dbReference>
<dbReference type="Pfam" id="PF06839">
    <property type="entry name" value="Zn_ribbon_GRF"/>
    <property type="match status" value="1"/>
</dbReference>
<evidence type="ECO:0000313" key="2">
    <source>
        <dbReference type="Proteomes" id="UP001472677"/>
    </source>
</evidence>
<dbReference type="InterPro" id="IPR010666">
    <property type="entry name" value="Znf_GRF"/>
</dbReference>
<proteinExistence type="predicted"/>